<keyword evidence="1" id="KW-0812">Transmembrane</keyword>
<dbReference type="EMBL" id="PQVP01000002">
    <property type="protein sequence ID" value="POZ83567.1"/>
    <property type="molecule type" value="Genomic_DNA"/>
</dbReference>
<dbReference type="Proteomes" id="UP000238655">
    <property type="component" value="Chromosome 1"/>
</dbReference>
<organism evidence="2 3">
    <name type="scientific">Burkholderia contaminans</name>
    <dbReference type="NCBI Taxonomy" id="488447"/>
    <lineage>
        <taxon>Bacteria</taxon>
        <taxon>Pseudomonadati</taxon>
        <taxon>Pseudomonadota</taxon>
        <taxon>Betaproteobacteria</taxon>
        <taxon>Burkholderiales</taxon>
        <taxon>Burkholderiaceae</taxon>
        <taxon>Burkholderia</taxon>
        <taxon>Burkholderia cepacia complex</taxon>
    </lineage>
</organism>
<proteinExistence type="predicted"/>
<name>A0A2S5DWW0_9BURK</name>
<feature type="transmembrane region" description="Helical" evidence="1">
    <location>
        <begin position="53"/>
        <end position="71"/>
    </location>
</feature>
<sequence>MVTQQIGSGEHAQNSIVYRTILWSFIGGGLLSVAAVVIALRDGSENPMSQIKDVWSIFAPLITLALGYVFGKGRDA</sequence>
<comment type="caution">
    <text evidence="2">The sequence shown here is derived from an EMBL/GenBank/DDBJ whole genome shotgun (WGS) entry which is preliminary data.</text>
</comment>
<accession>A0A2S5DWW0</accession>
<dbReference type="AlphaFoldDB" id="A0A2S5DWW0"/>
<protein>
    <submittedName>
        <fullName evidence="2">Uncharacterized protein</fullName>
    </submittedName>
</protein>
<reference evidence="2 3" key="1">
    <citation type="submission" date="2018-01" db="EMBL/GenBank/DDBJ databases">
        <title>Successful Treatment of Persistent Burkholderia cepacia Bacteremia with Ceftazidime-Avibactam.</title>
        <authorList>
            <person name="Tamma P."/>
            <person name="Fan Y."/>
            <person name="Bergman Y."/>
            <person name="Sick-Samuels A."/>
            <person name="Hsu A."/>
            <person name="Timp W."/>
            <person name="Simner P."/>
        </authorList>
    </citation>
    <scope>NUCLEOTIDE SEQUENCE [LARGE SCALE GENOMIC DNA]</scope>
    <source>
        <strain evidence="2 3">170816</strain>
    </source>
</reference>
<keyword evidence="1" id="KW-1133">Transmembrane helix</keyword>
<keyword evidence="1" id="KW-0472">Membrane</keyword>
<gene>
    <name evidence="2" type="ORF">C3743_26095</name>
</gene>
<feature type="transmembrane region" description="Helical" evidence="1">
    <location>
        <begin position="20"/>
        <end position="41"/>
    </location>
</feature>
<evidence type="ECO:0000313" key="2">
    <source>
        <dbReference type="EMBL" id="POZ83567.1"/>
    </source>
</evidence>
<evidence type="ECO:0000256" key="1">
    <source>
        <dbReference type="SAM" id="Phobius"/>
    </source>
</evidence>
<evidence type="ECO:0000313" key="3">
    <source>
        <dbReference type="Proteomes" id="UP000238655"/>
    </source>
</evidence>